<keyword evidence="2" id="KW-1185">Reference proteome</keyword>
<protein>
    <submittedName>
        <fullName evidence="1">Uncharacterized protein</fullName>
    </submittedName>
</protein>
<name>A0ACC0H1L7_9ERIC</name>
<evidence type="ECO:0000313" key="1">
    <source>
        <dbReference type="EMBL" id="KAI8006773.1"/>
    </source>
</evidence>
<sequence>MGLKRGVLSDERSFQLSDESDERSIPLTTKAAVCCDVALVVPYSAVVRFDLKEMFVVLIRKSTFRIWKAESVRGERVWDVYVGRFCVNVGVGNGVILRQSPRKKSAAVGRDVADSDFTSEPKIVKKQGKLPVKVKSKNVHAMKKMVVDTARLAYRSNINGVIKTVLEMKLREGLKQDRTAMFEEHGVWPGRCYAL</sequence>
<proteinExistence type="predicted"/>
<dbReference type="Proteomes" id="UP001060215">
    <property type="component" value="Chromosome 7"/>
</dbReference>
<comment type="caution">
    <text evidence="1">The sequence shown here is derived from an EMBL/GenBank/DDBJ whole genome shotgun (WGS) entry which is preliminary data.</text>
</comment>
<gene>
    <name evidence="1" type="ORF">LOK49_LG07G01744</name>
</gene>
<organism evidence="1 2">
    <name type="scientific">Camellia lanceoleosa</name>
    <dbReference type="NCBI Taxonomy" id="1840588"/>
    <lineage>
        <taxon>Eukaryota</taxon>
        <taxon>Viridiplantae</taxon>
        <taxon>Streptophyta</taxon>
        <taxon>Embryophyta</taxon>
        <taxon>Tracheophyta</taxon>
        <taxon>Spermatophyta</taxon>
        <taxon>Magnoliopsida</taxon>
        <taxon>eudicotyledons</taxon>
        <taxon>Gunneridae</taxon>
        <taxon>Pentapetalae</taxon>
        <taxon>asterids</taxon>
        <taxon>Ericales</taxon>
        <taxon>Theaceae</taxon>
        <taxon>Camellia</taxon>
    </lineage>
</organism>
<reference evidence="1 2" key="1">
    <citation type="journal article" date="2022" name="Plant J.">
        <title>Chromosome-level genome of Camellia lanceoleosa provides a valuable resource for understanding genome evolution and self-incompatibility.</title>
        <authorList>
            <person name="Gong W."/>
            <person name="Xiao S."/>
            <person name="Wang L."/>
            <person name="Liao Z."/>
            <person name="Chang Y."/>
            <person name="Mo W."/>
            <person name="Hu G."/>
            <person name="Li W."/>
            <person name="Zhao G."/>
            <person name="Zhu H."/>
            <person name="Hu X."/>
            <person name="Ji K."/>
            <person name="Xiang X."/>
            <person name="Song Q."/>
            <person name="Yuan D."/>
            <person name="Jin S."/>
            <person name="Zhang L."/>
        </authorList>
    </citation>
    <scope>NUCLEOTIDE SEQUENCE [LARGE SCALE GENOMIC DNA]</scope>
    <source>
        <strain evidence="1">SQ_2022a</strain>
    </source>
</reference>
<dbReference type="EMBL" id="CM045764">
    <property type="protein sequence ID" value="KAI8006773.1"/>
    <property type="molecule type" value="Genomic_DNA"/>
</dbReference>
<evidence type="ECO:0000313" key="2">
    <source>
        <dbReference type="Proteomes" id="UP001060215"/>
    </source>
</evidence>
<accession>A0ACC0H1L7</accession>